<dbReference type="AlphaFoldDB" id="A0A0L8GJP7"/>
<name>A0A0L8GJP7_OCTBM</name>
<organism evidence="1">
    <name type="scientific">Octopus bimaculoides</name>
    <name type="common">California two-spotted octopus</name>
    <dbReference type="NCBI Taxonomy" id="37653"/>
    <lineage>
        <taxon>Eukaryota</taxon>
        <taxon>Metazoa</taxon>
        <taxon>Spiralia</taxon>
        <taxon>Lophotrochozoa</taxon>
        <taxon>Mollusca</taxon>
        <taxon>Cephalopoda</taxon>
        <taxon>Coleoidea</taxon>
        <taxon>Octopodiformes</taxon>
        <taxon>Octopoda</taxon>
        <taxon>Incirrata</taxon>
        <taxon>Octopodidae</taxon>
        <taxon>Octopus</taxon>
    </lineage>
</organism>
<sequence length="60" mass="6820">MAETTAEKVEMARVAGLFEKQVREVFCGLQALWGKKRKKTAKKGLKMLEEGAKVRHGERM</sequence>
<proteinExistence type="predicted"/>
<accession>A0A0L8GJP7</accession>
<reference evidence="1" key="1">
    <citation type="submission" date="2015-07" db="EMBL/GenBank/DDBJ databases">
        <title>MeaNS - Measles Nucleotide Surveillance Program.</title>
        <authorList>
            <person name="Tran T."/>
            <person name="Druce J."/>
        </authorList>
    </citation>
    <scope>NUCLEOTIDE SEQUENCE</scope>
    <source>
        <strain evidence="1">UCB-OBI-ISO-001</strain>
        <tissue evidence="1">Gonad</tissue>
    </source>
</reference>
<dbReference type="EMBL" id="KQ421688">
    <property type="protein sequence ID" value="KOF76765.1"/>
    <property type="molecule type" value="Genomic_DNA"/>
</dbReference>
<gene>
    <name evidence="1" type="ORF">OCBIM_22032941mg</name>
</gene>
<protein>
    <submittedName>
        <fullName evidence="1">Uncharacterized protein</fullName>
    </submittedName>
</protein>
<evidence type="ECO:0000313" key="1">
    <source>
        <dbReference type="EMBL" id="KOF76765.1"/>
    </source>
</evidence>